<feature type="domain" description="AAA+ ATPase" evidence="2">
    <location>
        <begin position="501"/>
        <end position="626"/>
    </location>
</feature>
<dbReference type="VEuPathDB" id="FungiDB:PV10_05271"/>
<dbReference type="CDD" id="cd19481">
    <property type="entry name" value="RecA-like_protease"/>
    <property type="match status" value="1"/>
</dbReference>
<evidence type="ECO:0000313" key="4">
    <source>
        <dbReference type="Proteomes" id="UP000054302"/>
    </source>
</evidence>
<keyword evidence="4" id="KW-1185">Reference proteome</keyword>
<name>A0A0D1ZHN3_EXOME</name>
<evidence type="ECO:0000259" key="2">
    <source>
        <dbReference type="SMART" id="SM00382"/>
    </source>
</evidence>
<feature type="compositionally biased region" description="Polar residues" evidence="1">
    <location>
        <begin position="7"/>
        <end position="17"/>
    </location>
</feature>
<gene>
    <name evidence="3" type="ORF">PV10_05271</name>
</gene>
<accession>A0A0D1ZHN3</accession>
<dbReference type="InterPro" id="IPR003593">
    <property type="entry name" value="AAA+_ATPase"/>
</dbReference>
<dbReference type="GO" id="GO:0005524">
    <property type="term" value="F:ATP binding"/>
    <property type="evidence" value="ECO:0007669"/>
    <property type="project" value="InterPro"/>
</dbReference>
<dbReference type="EMBL" id="KN847522">
    <property type="protein sequence ID" value="KIV94122.1"/>
    <property type="molecule type" value="Genomic_DNA"/>
</dbReference>
<dbReference type="PANTHER" id="PTHR46411">
    <property type="entry name" value="FAMILY ATPASE, PUTATIVE-RELATED"/>
    <property type="match status" value="1"/>
</dbReference>
<feature type="region of interest" description="Disordered" evidence="1">
    <location>
        <begin position="1"/>
        <end position="39"/>
    </location>
</feature>
<reference evidence="3 4" key="1">
    <citation type="submission" date="2015-01" db="EMBL/GenBank/DDBJ databases">
        <title>The Genome Sequence of Exophiala mesophila CBS40295.</title>
        <authorList>
            <consortium name="The Broad Institute Genomics Platform"/>
            <person name="Cuomo C."/>
            <person name="de Hoog S."/>
            <person name="Gorbushina A."/>
            <person name="Stielow B."/>
            <person name="Teixiera M."/>
            <person name="Abouelleil A."/>
            <person name="Chapman S.B."/>
            <person name="Priest M."/>
            <person name="Young S.K."/>
            <person name="Wortman J."/>
            <person name="Nusbaum C."/>
            <person name="Birren B."/>
        </authorList>
    </citation>
    <scope>NUCLEOTIDE SEQUENCE [LARGE SCALE GENOMIC DNA]</scope>
    <source>
        <strain evidence="3 4">CBS 40295</strain>
    </source>
</reference>
<dbReference type="GeneID" id="27323116"/>
<evidence type="ECO:0000313" key="3">
    <source>
        <dbReference type="EMBL" id="KIV94122.1"/>
    </source>
</evidence>
<dbReference type="Pfam" id="PF00004">
    <property type="entry name" value="AAA"/>
    <property type="match status" value="1"/>
</dbReference>
<sequence>MPAPSNAMKQSKHAQGNSSRSDRPDTPPDSPATQLSNPLEFARQVIDTVKLIQTSDSKDTVPIVRPQAEPAAQVSEPIARASKLEVKEVHEIWDSKAYQYKVVESPPTSELTALDAYVFVVRTRIDRTSLKSIAYVDIKSEGLRDILRIVLKDIKWLSLGEDKPTIEQNILFHHLPELEAYRADQARSRATGGKRVNALDLLIRTVRDRYKSITERLVPLLKEGRITYDLLWALFKANSHVISICAGSGKLRCLRYDMGEEKKTDQGVEYFELQCQYLDFDGKVFGTVQAKLPIEKFHGARQIHTLNSFPLSFHPTHGKIRQSLATRGQKFIELIGTHHRGFTGHAFFQHKDGIVRKTIDSRIMIDAQQFRKSIPSYPRFFTKKSDFEVDVSLFVSSRESNSPRVKSNGSIPGEMKEDDLLICSPTVMGFSLADKFWGEYAVENIRSIDWSDLPFTALTIPSPKKEVILAITKNRLGQPTQDSQVRRRAPTFDDVVQGKGRGIIMLLHGPPGVGKTFTAEALSEHFHRPLYSISAGELSTDAAELEGQLDRIFQTAKAWGALLLLDEADVFLQQRSQLSLDRSRLVAVFLRKVEFFEGVLFLTTNMLNDFDAAILNRIHLKLKYDDLDKSARKAVIIQFLKMIKDDLESSDISAEYLDRFASVQLNGRQIRNAISTAVDLANGKEELLSSLHISKALITNGYMVPEPGNVSVDDSLYE</sequence>
<dbReference type="Pfam" id="PF22942">
    <property type="entry name" value="DUF7025"/>
    <property type="match status" value="1"/>
</dbReference>
<dbReference type="Gene3D" id="3.40.50.300">
    <property type="entry name" value="P-loop containing nucleotide triphosphate hydrolases"/>
    <property type="match status" value="1"/>
</dbReference>
<evidence type="ECO:0000256" key="1">
    <source>
        <dbReference type="SAM" id="MobiDB-lite"/>
    </source>
</evidence>
<protein>
    <recommendedName>
        <fullName evidence="2">AAA+ ATPase domain-containing protein</fullName>
    </recommendedName>
</protein>
<dbReference type="SUPFAM" id="SSF52540">
    <property type="entry name" value="P-loop containing nucleoside triphosphate hydrolases"/>
    <property type="match status" value="1"/>
</dbReference>
<dbReference type="OrthoDB" id="10042665at2759"/>
<dbReference type="InterPro" id="IPR054289">
    <property type="entry name" value="DUF7025"/>
</dbReference>
<dbReference type="HOGENOM" id="CLU_004471_6_5_1"/>
<dbReference type="AlphaFoldDB" id="A0A0D1ZHN3"/>
<dbReference type="InterPro" id="IPR027417">
    <property type="entry name" value="P-loop_NTPase"/>
</dbReference>
<organism evidence="3 4">
    <name type="scientific">Exophiala mesophila</name>
    <name type="common">Black yeast-like fungus</name>
    <dbReference type="NCBI Taxonomy" id="212818"/>
    <lineage>
        <taxon>Eukaryota</taxon>
        <taxon>Fungi</taxon>
        <taxon>Dikarya</taxon>
        <taxon>Ascomycota</taxon>
        <taxon>Pezizomycotina</taxon>
        <taxon>Eurotiomycetes</taxon>
        <taxon>Chaetothyriomycetidae</taxon>
        <taxon>Chaetothyriales</taxon>
        <taxon>Herpotrichiellaceae</taxon>
        <taxon>Exophiala</taxon>
    </lineage>
</organism>
<dbReference type="STRING" id="212818.A0A0D1ZHN3"/>
<dbReference type="GO" id="GO:0016887">
    <property type="term" value="F:ATP hydrolysis activity"/>
    <property type="evidence" value="ECO:0007669"/>
    <property type="project" value="InterPro"/>
</dbReference>
<dbReference type="SMART" id="SM00382">
    <property type="entry name" value="AAA"/>
    <property type="match status" value="1"/>
</dbReference>
<dbReference type="Proteomes" id="UP000054302">
    <property type="component" value="Unassembled WGS sequence"/>
</dbReference>
<dbReference type="RefSeq" id="XP_016225696.1">
    <property type="nucleotide sequence ID" value="XM_016369908.1"/>
</dbReference>
<dbReference type="InterPro" id="IPR003959">
    <property type="entry name" value="ATPase_AAA_core"/>
</dbReference>
<dbReference type="OMA" id="HVISICA"/>
<dbReference type="PANTHER" id="PTHR46411:SF3">
    <property type="entry name" value="AAA+ ATPASE DOMAIN-CONTAINING PROTEIN"/>
    <property type="match status" value="1"/>
</dbReference>
<proteinExistence type="predicted"/>